<dbReference type="InterPro" id="IPR035979">
    <property type="entry name" value="RBD_domain_sf"/>
</dbReference>
<keyword evidence="4" id="KW-0677">Repeat</keyword>
<dbReference type="GO" id="GO:0005737">
    <property type="term" value="C:cytoplasm"/>
    <property type="evidence" value="ECO:0007669"/>
    <property type="project" value="UniProtKB-SubCell"/>
</dbReference>
<dbReference type="Proteomes" id="UP000327468">
    <property type="component" value="Chromosome 1"/>
</dbReference>
<comment type="subcellular location">
    <subcellularLocation>
        <location evidence="1">Cytoplasm</location>
    </subcellularLocation>
</comment>
<keyword evidence="5 6" id="KW-0694">RNA-binding</keyword>
<dbReference type="InterPro" id="IPR012677">
    <property type="entry name" value="Nucleotide-bd_a/b_plait_sf"/>
</dbReference>
<evidence type="ECO:0000256" key="2">
    <source>
        <dbReference type="ARBA" id="ARBA00008557"/>
    </source>
</evidence>
<sequence length="505" mass="57412">MASLYVGDLHPDVTESMLLEKFSSVGRVLSMRLCKKKRTGTSHQYAFINFQQRASAERALELLNFDILLGQPMRIMWSQRDSSLRKNNMGNIFIKNLEKSIDSMALYNTFSTFGNILSCKVECDENGSRGFGYVHFESAEAAETAIKRLNGMLFNGRKVFITHFKSRQERKAVNKTTAKDVNSKHVHVSQAQTKEEGHLNLKHKVEQRVNLCVKNLDVTVDDERLRKEFSPFGTIINSKVIRSNGCSKGFGFVCFSSPEEATKAMREMHGRVLVRNLLHITLLQRKEKRQASLSSQRTQAFQNPVLNHHQTAPPSGNVMHAIPEAQNPTANNISIQQVKPCPSTNRAKQNVQLQCFQNMSEVTHLQAIVPATTPVPMRDEQLTKNTMGGQDTRQSQTALPAPSQKPLTIYMLESADVDEQIRMLHEHMLPLVEKIHPNRAKDITWMIIQGENNYDLLNMIGDPKLLHFQVEQIAAMLQAREAGQDVRFPPPKSKNKKRRKKKQFQ</sequence>
<dbReference type="PROSITE" id="PS51309">
    <property type="entry name" value="PABC"/>
    <property type="match status" value="1"/>
</dbReference>
<feature type="domain" description="RRM" evidence="8">
    <location>
        <begin position="2"/>
        <end position="80"/>
    </location>
</feature>
<dbReference type="InterPro" id="IPR000504">
    <property type="entry name" value="RRM_dom"/>
</dbReference>
<dbReference type="InterPro" id="IPR003954">
    <property type="entry name" value="RRM_euk-type"/>
</dbReference>
<dbReference type="AlphaFoldDB" id="A0A5N5Q538"/>
<evidence type="ECO:0000256" key="6">
    <source>
        <dbReference type="PROSITE-ProRule" id="PRU00176"/>
    </source>
</evidence>
<dbReference type="SMART" id="SM00360">
    <property type="entry name" value="RRM"/>
    <property type="match status" value="3"/>
</dbReference>
<keyword evidence="3" id="KW-0963">Cytoplasm</keyword>
<dbReference type="Gene3D" id="1.10.1900.10">
    <property type="entry name" value="c-terminal domain of poly(a) binding protein"/>
    <property type="match status" value="1"/>
</dbReference>
<evidence type="ECO:0000256" key="5">
    <source>
        <dbReference type="ARBA" id="ARBA00022884"/>
    </source>
</evidence>
<dbReference type="FunFam" id="3.30.70.330:FF:000003">
    <property type="entry name" value="Polyadenylate-binding protein"/>
    <property type="match status" value="1"/>
</dbReference>
<comment type="caution">
    <text evidence="10">The sequence shown here is derived from an EMBL/GenBank/DDBJ whole genome shotgun (WGS) entry which is preliminary data.</text>
</comment>
<dbReference type="CDD" id="cd12379">
    <property type="entry name" value="RRM2_I_PABPs"/>
    <property type="match status" value="1"/>
</dbReference>
<reference evidence="10 11" key="1">
    <citation type="submission" date="2019-06" db="EMBL/GenBank/DDBJ databases">
        <title>A chromosome-scale genome assembly of the striped catfish, Pangasianodon hypophthalmus.</title>
        <authorList>
            <person name="Wen M."/>
            <person name="Zahm M."/>
            <person name="Roques C."/>
            <person name="Cabau C."/>
            <person name="Klopp C."/>
            <person name="Donnadieu C."/>
            <person name="Jouanno E."/>
            <person name="Avarre J.-C."/>
            <person name="Campet M."/>
            <person name="Ha T.T.T."/>
            <person name="Dugue R."/>
            <person name="Lampietro C."/>
            <person name="Louis A."/>
            <person name="Herpin A."/>
            <person name="Echchiki A."/>
            <person name="Berthelot C."/>
            <person name="Parey E."/>
            <person name="Roest-Crollius H."/>
            <person name="Braasch I."/>
            <person name="Postlethwait J."/>
            <person name="Bobe J."/>
            <person name="Montfort J."/>
            <person name="Bouchez O."/>
            <person name="Begum T."/>
            <person name="Schartl M."/>
            <person name="Guiguen Y."/>
        </authorList>
    </citation>
    <scope>NUCLEOTIDE SEQUENCE [LARGE SCALE GENOMIC DNA]</scope>
    <source>
        <strain evidence="10 11">Indonesia</strain>
        <tissue evidence="10">Blood</tissue>
    </source>
</reference>
<dbReference type="GO" id="GO:0003723">
    <property type="term" value="F:RNA binding"/>
    <property type="evidence" value="ECO:0007669"/>
    <property type="project" value="UniProtKB-UniRule"/>
</dbReference>
<dbReference type="PANTHER" id="PTHR24012">
    <property type="entry name" value="RNA BINDING PROTEIN"/>
    <property type="match status" value="1"/>
</dbReference>
<dbReference type="EMBL" id="VFJC01000002">
    <property type="protein sequence ID" value="KAB5586934.1"/>
    <property type="molecule type" value="Genomic_DNA"/>
</dbReference>
<evidence type="ECO:0008006" key="12">
    <source>
        <dbReference type="Google" id="ProtNLM"/>
    </source>
</evidence>
<dbReference type="SUPFAM" id="SSF63570">
    <property type="entry name" value="PABC (PABP) domain"/>
    <property type="match status" value="1"/>
</dbReference>
<accession>A0A5N5Q538</accession>
<dbReference type="PROSITE" id="PS50102">
    <property type="entry name" value="RRM"/>
    <property type="match status" value="3"/>
</dbReference>
<dbReference type="Pfam" id="PF00076">
    <property type="entry name" value="RRM_1"/>
    <property type="match status" value="3"/>
</dbReference>
<dbReference type="Gene3D" id="3.30.70.330">
    <property type="match status" value="3"/>
</dbReference>
<organism evidence="10 11">
    <name type="scientific">Pangasianodon hypophthalmus</name>
    <name type="common">Striped catfish</name>
    <name type="synonym">Helicophagus hypophthalmus</name>
    <dbReference type="NCBI Taxonomy" id="310915"/>
    <lineage>
        <taxon>Eukaryota</taxon>
        <taxon>Metazoa</taxon>
        <taxon>Chordata</taxon>
        <taxon>Craniata</taxon>
        <taxon>Vertebrata</taxon>
        <taxon>Euteleostomi</taxon>
        <taxon>Actinopterygii</taxon>
        <taxon>Neopterygii</taxon>
        <taxon>Teleostei</taxon>
        <taxon>Ostariophysi</taxon>
        <taxon>Siluriformes</taxon>
        <taxon>Pangasiidae</taxon>
        <taxon>Pangasianodon</taxon>
    </lineage>
</organism>
<evidence type="ECO:0000256" key="1">
    <source>
        <dbReference type="ARBA" id="ARBA00004496"/>
    </source>
</evidence>
<keyword evidence="11" id="KW-1185">Reference proteome</keyword>
<dbReference type="SUPFAM" id="SSF54928">
    <property type="entry name" value="RNA-binding domain, RBD"/>
    <property type="match status" value="2"/>
</dbReference>
<evidence type="ECO:0000313" key="10">
    <source>
        <dbReference type="EMBL" id="KAB5586934.1"/>
    </source>
</evidence>
<feature type="domain" description="PABC" evidence="9">
    <location>
        <begin position="404"/>
        <end position="482"/>
    </location>
</feature>
<evidence type="ECO:0000256" key="4">
    <source>
        <dbReference type="ARBA" id="ARBA00022737"/>
    </source>
</evidence>
<feature type="domain" description="RRM" evidence="8">
    <location>
        <begin position="209"/>
        <end position="285"/>
    </location>
</feature>
<dbReference type="SMART" id="SM00361">
    <property type="entry name" value="RRM_1"/>
    <property type="match status" value="2"/>
</dbReference>
<feature type="region of interest" description="Disordered" evidence="7">
    <location>
        <begin position="481"/>
        <end position="505"/>
    </location>
</feature>
<proteinExistence type="inferred from homology"/>
<gene>
    <name evidence="10" type="ORF">PHYPO_G00007220</name>
</gene>
<evidence type="ECO:0000259" key="9">
    <source>
        <dbReference type="PROSITE" id="PS51309"/>
    </source>
</evidence>
<evidence type="ECO:0000256" key="3">
    <source>
        <dbReference type="ARBA" id="ARBA00022490"/>
    </source>
</evidence>
<protein>
    <recommendedName>
        <fullName evidence="12">Polyadenylate-binding protein</fullName>
    </recommendedName>
</protein>
<evidence type="ECO:0000313" key="11">
    <source>
        <dbReference type="Proteomes" id="UP000327468"/>
    </source>
</evidence>
<dbReference type="Pfam" id="PF00658">
    <property type="entry name" value="MLLE"/>
    <property type="match status" value="1"/>
</dbReference>
<evidence type="ECO:0000259" key="8">
    <source>
        <dbReference type="PROSITE" id="PS50102"/>
    </source>
</evidence>
<dbReference type="InterPro" id="IPR036053">
    <property type="entry name" value="PABP-dom"/>
</dbReference>
<comment type="similarity">
    <text evidence="2">Belongs to the polyadenylate-binding protein type-1 family.</text>
</comment>
<feature type="domain" description="RRM" evidence="8">
    <location>
        <begin position="90"/>
        <end position="166"/>
    </location>
</feature>
<name>A0A5N5Q538_PANHP</name>
<evidence type="ECO:0000256" key="7">
    <source>
        <dbReference type="SAM" id="MobiDB-lite"/>
    </source>
</evidence>
<dbReference type="InterPro" id="IPR002004">
    <property type="entry name" value="PABP_HYD_C"/>
</dbReference>
<dbReference type="InterPro" id="IPR045305">
    <property type="entry name" value="RRM2_I_PABPs"/>
</dbReference>
<feature type="compositionally biased region" description="Basic residues" evidence="7">
    <location>
        <begin position="493"/>
        <end position="505"/>
    </location>
</feature>